<sequence length="116" mass="13062">MLAAFRPGPLTLATILVTQRQIEDSRKCDYFLDISIRSRDPDFSRDFYVMSRPIFHCNRPKSPPTDYAEPPLFTQDDPKTSASGVSTVGQVGHVPWAQLPGGAKLRNQLVVFKRKV</sequence>
<dbReference type="Proteomes" id="UP000499080">
    <property type="component" value="Unassembled WGS sequence"/>
</dbReference>
<dbReference type="EMBL" id="BGPR01008286">
    <property type="protein sequence ID" value="GBN32755.1"/>
    <property type="molecule type" value="Genomic_DNA"/>
</dbReference>
<organism evidence="2 3">
    <name type="scientific">Araneus ventricosus</name>
    <name type="common">Orbweaver spider</name>
    <name type="synonym">Epeira ventricosa</name>
    <dbReference type="NCBI Taxonomy" id="182803"/>
    <lineage>
        <taxon>Eukaryota</taxon>
        <taxon>Metazoa</taxon>
        <taxon>Ecdysozoa</taxon>
        <taxon>Arthropoda</taxon>
        <taxon>Chelicerata</taxon>
        <taxon>Arachnida</taxon>
        <taxon>Araneae</taxon>
        <taxon>Araneomorphae</taxon>
        <taxon>Entelegynae</taxon>
        <taxon>Araneoidea</taxon>
        <taxon>Araneidae</taxon>
        <taxon>Araneus</taxon>
    </lineage>
</organism>
<accession>A0A4Y2N0A3</accession>
<name>A0A4Y2N0A3_ARAVE</name>
<dbReference type="AlphaFoldDB" id="A0A4Y2N0A3"/>
<evidence type="ECO:0000313" key="3">
    <source>
        <dbReference type="Proteomes" id="UP000499080"/>
    </source>
</evidence>
<reference evidence="2 3" key="1">
    <citation type="journal article" date="2019" name="Sci. Rep.">
        <title>Orb-weaving spider Araneus ventricosus genome elucidates the spidroin gene catalogue.</title>
        <authorList>
            <person name="Kono N."/>
            <person name="Nakamura H."/>
            <person name="Ohtoshi R."/>
            <person name="Moran D.A.P."/>
            <person name="Shinohara A."/>
            <person name="Yoshida Y."/>
            <person name="Fujiwara M."/>
            <person name="Mori M."/>
            <person name="Tomita M."/>
            <person name="Arakawa K."/>
        </authorList>
    </citation>
    <scope>NUCLEOTIDE SEQUENCE [LARGE SCALE GENOMIC DNA]</scope>
</reference>
<gene>
    <name evidence="2" type="ORF">AVEN_180219_1</name>
</gene>
<protein>
    <submittedName>
        <fullName evidence="2">Uncharacterized protein</fullName>
    </submittedName>
</protein>
<keyword evidence="3" id="KW-1185">Reference proteome</keyword>
<comment type="caution">
    <text evidence="2">The sequence shown here is derived from an EMBL/GenBank/DDBJ whole genome shotgun (WGS) entry which is preliminary data.</text>
</comment>
<feature type="region of interest" description="Disordered" evidence="1">
    <location>
        <begin position="59"/>
        <end position="85"/>
    </location>
</feature>
<proteinExistence type="predicted"/>
<evidence type="ECO:0000313" key="2">
    <source>
        <dbReference type="EMBL" id="GBN32755.1"/>
    </source>
</evidence>
<evidence type="ECO:0000256" key="1">
    <source>
        <dbReference type="SAM" id="MobiDB-lite"/>
    </source>
</evidence>